<dbReference type="PANTHER" id="PTHR11606:SF24">
    <property type="entry name" value="NAD-SPECIFIC GLUTAMATE DEHYDROGENASE"/>
    <property type="match status" value="1"/>
</dbReference>
<accession>I5AYZ1</accession>
<dbReference type="GO" id="GO:0004069">
    <property type="term" value="F:L-aspartate:2-oxoglutarate aminotransferase activity"/>
    <property type="evidence" value="ECO:0007669"/>
    <property type="project" value="InterPro"/>
</dbReference>
<dbReference type="RefSeq" id="WP_004071067.1">
    <property type="nucleotide sequence ID" value="NZ_CM001488.1"/>
</dbReference>
<dbReference type="EMBL" id="CM001488">
    <property type="protein sequence ID" value="EIM62454.1"/>
    <property type="molecule type" value="Genomic_DNA"/>
</dbReference>
<protein>
    <submittedName>
        <fullName evidence="5">NAD-specific glutamate dehydrogenase</fullName>
    </submittedName>
</protein>
<dbReference type="Pfam" id="PF05088">
    <property type="entry name" value="Bac_GDH_CD"/>
    <property type="match status" value="1"/>
</dbReference>
<reference evidence="5 6" key="2">
    <citation type="submission" date="2012-02" db="EMBL/GenBank/DDBJ databases">
        <title>Improved High-Quality Draft sequence of Desulfobacter postgatei 2ac9.</title>
        <authorList>
            <consortium name="US DOE Joint Genome Institute"/>
            <person name="Lucas S."/>
            <person name="Han J."/>
            <person name="Lapidus A."/>
            <person name="Cheng J.-F."/>
            <person name="Goodwin L."/>
            <person name="Pitluck S."/>
            <person name="Peters L."/>
            <person name="Ovchinnikova G."/>
            <person name="Held B."/>
            <person name="Detter J.C."/>
            <person name="Han C."/>
            <person name="Tapia R."/>
            <person name="Land M."/>
            <person name="Hauser L."/>
            <person name="Kyrpides N."/>
            <person name="Ivanova N."/>
            <person name="Pagani I."/>
            <person name="Orellana R."/>
            <person name="Lovley D."/>
            <person name="Woyke T."/>
        </authorList>
    </citation>
    <scope>NUCLEOTIDE SEQUENCE [LARGE SCALE GENOMIC DNA]</scope>
    <source>
        <strain evidence="5 6">2ac9</strain>
    </source>
</reference>
<dbReference type="Pfam" id="PF00208">
    <property type="entry name" value="ELFV_dehydrog"/>
    <property type="match status" value="1"/>
</dbReference>
<dbReference type="OrthoDB" id="19378at2"/>
<evidence type="ECO:0000259" key="3">
    <source>
        <dbReference type="Pfam" id="PF00208"/>
    </source>
</evidence>
<evidence type="ECO:0000256" key="2">
    <source>
        <dbReference type="ARBA" id="ARBA00023027"/>
    </source>
</evidence>
<reference evidence="5 6" key="1">
    <citation type="submission" date="2011-09" db="EMBL/GenBank/DDBJ databases">
        <authorList>
            <consortium name="US DOE Joint Genome Institute (JGI-PGF)"/>
            <person name="Lucas S."/>
            <person name="Han J."/>
            <person name="Lapidus A."/>
            <person name="Cheng J.-F."/>
            <person name="Goodwin L."/>
            <person name="Pitluck S."/>
            <person name="Peters L."/>
            <person name="Land M.L."/>
            <person name="Hauser L."/>
            <person name="Orellana R."/>
            <person name="Lovley D."/>
            <person name="Woyke T.J."/>
        </authorList>
    </citation>
    <scope>NUCLEOTIDE SEQUENCE [LARGE SCALE GENOMIC DNA]</scope>
    <source>
        <strain evidence="5 6">2ac9</strain>
    </source>
</reference>
<dbReference type="SUPFAM" id="SSF51735">
    <property type="entry name" value="NAD(P)-binding Rossmann-fold domains"/>
    <property type="match status" value="1"/>
</dbReference>
<feature type="domain" description="NAD-glutamate dehydrogenase catalytic" evidence="4">
    <location>
        <begin position="419"/>
        <end position="490"/>
    </location>
</feature>
<name>I5AYZ1_9BACT</name>
<evidence type="ECO:0000313" key="5">
    <source>
        <dbReference type="EMBL" id="EIM62454.1"/>
    </source>
</evidence>
<dbReference type="HOGENOM" id="CLU_292176_0_0_7"/>
<evidence type="ECO:0000259" key="4">
    <source>
        <dbReference type="Pfam" id="PF05088"/>
    </source>
</evidence>
<dbReference type="InterPro" id="IPR036291">
    <property type="entry name" value="NAD(P)-bd_dom_sf"/>
</dbReference>
<dbReference type="Proteomes" id="UP000005778">
    <property type="component" value="Chromosome"/>
</dbReference>
<keyword evidence="6" id="KW-1185">Reference proteome</keyword>
<dbReference type="AlphaFoldDB" id="I5AYZ1"/>
<dbReference type="GO" id="GO:0004352">
    <property type="term" value="F:glutamate dehydrogenase (NAD+) activity"/>
    <property type="evidence" value="ECO:0007669"/>
    <property type="project" value="InterPro"/>
</dbReference>
<dbReference type="STRING" id="879212.DespoDRAFT_00433"/>
<keyword evidence="1" id="KW-0560">Oxidoreductase</keyword>
<evidence type="ECO:0000256" key="1">
    <source>
        <dbReference type="ARBA" id="ARBA00023002"/>
    </source>
</evidence>
<keyword evidence="2" id="KW-0520">NAD</keyword>
<proteinExistence type="predicted"/>
<dbReference type="InterPro" id="IPR028971">
    <property type="entry name" value="NAD-GDH_cat"/>
</dbReference>
<dbReference type="InterPro" id="IPR006096">
    <property type="entry name" value="Glu/Leu/Phe/Val/Trp_DH_C"/>
</dbReference>
<dbReference type="Gene3D" id="3.40.50.720">
    <property type="entry name" value="NAD(P)-binding Rossmann-like Domain"/>
    <property type="match status" value="1"/>
</dbReference>
<organism evidence="5 6">
    <name type="scientific">Desulfobacter postgatei 2ac9</name>
    <dbReference type="NCBI Taxonomy" id="879212"/>
    <lineage>
        <taxon>Bacteria</taxon>
        <taxon>Pseudomonadati</taxon>
        <taxon>Thermodesulfobacteriota</taxon>
        <taxon>Desulfobacteria</taxon>
        <taxon>Desulfobacterales</taxon>
        <taxon>Desulfobacteraceae</taxon>
        <taxon>Desulfobacter</taxon>
    </lineage>
</organism>
<dbReference type="PANTHER" id="PTHR11606">
    <property type="entry name" value="GLUTAMATE DEHYDROGENASE"/>
    <property type="match status" value="1"/>
</dbReference>
<dbReference type="GO" id="GO:0006538">
    <property type="term" value="P:L-glutamate catabolic process"/>
    <property type="evidence" value="ECO:0007669"/>
    <property type="project" value="InterPro"/>
</dbReference>
<feature type="domain" description="Glutamate/phenylalanine/leucine/valine/L-tryptophan dehydrogenase C-terminal" evidence="3">
    <location>
        <begin position="665"/>
        <end position="876"/>
    </location>
</feature>
<sequence length="1059" mass="117913">MGNLLPDISHSPHIIDRADALNLSIRILYEAVIDLSAQGLITAHCINMAAGILLNDLGLPSYFFENITKDSLKQILSSIASSIAVQDGRVVLVGRVAHIDFDLGQGSEVQRVRIATRETRDAMEKLMENMISGHRREYYYSLENEYYTYIFRPETVNDFTKHEFKASPFLFNLAGDYTATPESTRMRYEDFLRDCKISVTPLVEAFNLPATAETRIMFNSDFATPQIPIFRQLLKDHGFSLMRAYWEPYWGGTDVPTSICSIYIRGELSRTQENKLIRDIQDFLAFDVGPVTKLYVEGKLTYKEMLFAGNAIDFARIFIFSESKAQSDSAIMSRLDDRACEEAFAARIHEAARAAFDIRTIEAAVTAHPGLLKALYELFALRFDPTTASLRSIADFTKQLETFHQMCRSRLTEHPTALQVFRFMTKLVTNCQKTNFYTPGKRAYSFRLDSGILDPLVYNRPVYGIFFINGHYAAGIHMRSADIARGGLRLVTGGAAAHERQIENAALLSFILGPRDRRLKHKDICEDGAAGVIVLHPIYCEYSRDAVLDFIEGILDITLPNEHVMDYYGRPEILFFEPDRGTAGLMYTVALRAKERGYPHWRTIATEKGCGILHDNYGLLDNGKLFALLPAGNGLSDLQVDGKSQLVTKDLERVRKNISGKIKTLGMTTTAMMAAFRTLIHHHDIREKDLNLMVIGGPGGRLAGNELICCRSRICLAIDNEGVLFDPTGLDPGELEKLVLAARTGIAAGTMAFPADMLSPEGFKVPATAARIFLPDGTVIEDSALFHRAFFFDPAMRAYIRRAGIRACLPCGGFKGGVTGRTVTSFLKNFKELEFIVEGAGLFFDNDARRYIATNTCIRHLKDSTANKGGLFSSVMAEVLPGFLLGDQYEGAILEDSKVCGALIREIIGLVETHAAAETKIIISRSKADPSIPLFAQSDKAGEEILALQETLRTRLNTILKQKTLVWKILAAYIPETLVKLIGKKRITDILNTDPMQEYRNAIITKKLAATAFYRFGLEWENFTAKLEKDFIGTVTDLAAPLSHQSAWPVSAVSPGALP</sequence>
<gene>
    <name evidence="5" type="ORF">DespoDRAFT_00433</name>
</gene>
<evidence type="ECO:0000313" key="6">
    <source>
        <dbReference type="Proteomes" id="UP000005778"/>
    </source>
</evidence>
<dbReference type="eggNOG" id="COG2902">
    <property type="taxonomic scope" value="Bacteria"/>
</dbReference>